<reference evidence="8 9" key="1">
    <citation type="submission" date="2020-03" db="EMBL/GenBank/DDBJ databases">
        <title>Genomic Encyclopedia of Type Strains, Phase IV (KMG-IV): sequencing the most valuable type-strain genomes for metagenomic binning, comparative biology and taxonomic classification.</title>
        <authorList>
            <person name="Goeker M."/>
        </authorList>
    </citation>
    <scope>NUCLEOTIDE SEQUENCE [LARGE SCALE GENOMIC DNA]</scope>
    <source>
        <strain evidence="8 9">DSM 103870</strain>
    </source>
</reference>
<evidence type="ECO:0000313" key="8">
    <source>
        <dbReference type="EMBL" id="NIJ58485.1"/>
    </source>
</evidence>
<keyword evidence="5 7" id="KW-1133">Transmembrane helix</keyword>
<name>A0ABX0V2P0_9HYPH</name>
<comment type="similarity">
    <text evidence="2">Belongs to the CPA3 antiporters (TC 2.A.63) subunit E family.</text>
</comment>
<dbReference type="Pfam" id="PF01899">
    <property type="entry name" value="MNHE"/>
    <property type="match status" value="1"/>
</dbReference>
<dbReference type="NCBIfam" id="NF006518">
    <property type="entry name" value="PRK08965.1-2"/>
    <property type="match status" value="1"/>
</dbReference>
<proteinExistence type="inferred from homology"/>
<feature type="transmembrane region" description="Helical" evidence="7">
    <location>
        <begin position="108"/>
        <end position="129"/>
    </location>
</feature>
<dbReference type="EMBL" id="JAASQI010000005">
    <property type="protein sequence ID" value="NIJ58485.1"/>
    <property type="molecule type" value="Genomic_DNA"/>
</dbReference>
<feature type="transmembrane region" description="Helical" evidence="7">
    <location>
        <begin position="64"/>
        <end position="87"/>
    </location>
</feature>
<gene>
    <name evidence="8" type="ORF">FHS82_002333</name>
</gene>
<evidence type="ECO:0000256" key="2">
    <source>
        <dbReference type="ARBA" id="ARBA00006228"/>
    </source>
</evidence>
<dbReference type="InterPro" id="IPR002758">
    <property type="entry name" value="Cation_antiport_E"/>
</dbReference>
<evidence type="ECO:0000256" key="7">
    <source>
        <dbReference type="SAM" id="Phobius"/>
    </source>
</evidence>
<keyword evidence="9" id="KW-1185">Reference proteome</keyword>
<dbReference type="PANTHER" id="PTHR34584">
    <property type="entry name" value="NA(+)/H(+) ANTIPORTER SUBUNIT E1"/>
    <property type="match status" value="1"/>
</dbReference>
<sequence length="166" mass="18576">MRRFMAHLLPYPLLSLAILIMWLLLNQSVSPGQVVFGSLLALGGAWGMTTLGQETPRIRRPLTILWLGVIVFVDIVRSNIAVAKIIFRPGSRRGTPGFMAVKLDMRNPYGLAALAIVITSTPGTIWTNFSSASGILLIHVLDLQDEAEWVDTIKNRYERRLMEIFE</sequence>
<evidence type="ECO:0000256" key="5">
    <source>
        <dbReference type="ARBA" id="ARBA00022989"/>
    </source>
</evidence>
<evidence type="ECO:0000256" key="3">
    <source>
        <dbReference type="ARBA" id="ARBA00022475"/>
    </source>
</evidence>
<dbReference type="PANTHER" id="PTHR34584:SF1">
    <property type="entry name" value="NA(+)_H(+) ANTIPORTER SUBUNIT E1"/>
    <property type="match status" value="1"/>
</dbReference>
<dbReference type="PIRSF" id="PIRSF019239">
    <property type="entry name" value="MrpE"/>
    <property type="match status" value="1"/>
</dbReference>
<keyword evidence="4 7" id="KW-0812">Transmembrane</keyword>
<accession>A0ABX0V2P0</accession>
<evidence type="ECO:0000313" key="9">
    <source>
        <dbReference type="Proteomes" id="UP001429580"/>
    </source>
</evidence>
<protein>
    <submittedName>
        <fullName evidence="8">Multicomponent K+:H+ antiporter subunit E</fullName>
    </submittedName>
</protein>
<keyword evidence="6 7" id="KW-0472">Membrane</keyword>
<evidence type="ECO:0000256" key="6">
    <source>
        <dbReference type="ARBA" id="ARBA00023136"/>
    </source>
</evidence>
<comment type="subcellular location">
    <subcellularLocation>
        <location evidence="1">Cell membrane</location>
        <topology evidence="1">Multi-pass membrane protein</topology>
    </subcellularLocation>
</comment>
<organism evidence="8 9">
    <name type="scientific">Pseudochelatococcus lubricantis</name>
    <dbReference type="NCBI Taxonomy" id="1538102"/>
    <lineage>
        <taxon>Bacteria</taxon>
        <taxon>Pseudomonadati</taxon>
        <taxon>Pseudomonadota</taxon>
        <taxon>Alphaproteobacteria</taxon>
        <taxon>Hyphomicrobiales</taxon>
        <taxon>Chelatococcaceae</taxon>
        <taxon>Pseudochelatococcus</taxon>
    </lineage>
</organism>
<dbReference type="NCBIfam" id="NF006520">
    <property type="entry name" value="PRK08965.1-4"/>
    <property type="match status" value="1"/>
</dbReference>
<comment type="caution">
    <text evidence="8">The sequence shown here is derived from an EMBL/GenBank/DDBJ whole genome shotgun (WGS) entry which is preliminary data.</text>
</comment>
<evidence type="ECO:0000256" key="4">
    <source>
        <dbReference type="ARBA" id="ARBA00022692"/>
    </source>
</evidence>
<evidence type="ECO:0000256" key="1">
    <source>
        <dbReference type="ARBA" id="ARBA00004651"/>
    </source>
</evidence>
<dbReference type="Proteomes" id="UP001429580">
    <property type="component" value="Unassembled WGS sequence"/>
</dbReference>
<keyword evidence="3" id="KW-1003">Cell membrane</keyword>